<evidence type="ECO:0000313" key="4">
    <source>
        <dbReference type="EMBL" id="KNC73767.1"/>
    </source>
</evidence>
<keyword evidence="5" id="KW-1185">Reference proteome</keyword>
<protein>
    <recommendedName>
        <fullName evidence="3">EndoU domain-containing protein</fullName>
    </recommendedName>
</protein>
<gene>
    <name evidence="4" type="ORF">SARC_13675</name>
</gene>
<evidence type="ECO:0000256" key="1">
    <source>
        <dbReference type="SAM" id="MobiDB-lite"/>
    </source>
</evidence>
<dbReference type="InterPro" id="IPR018998">
    <property type="entry name" value="EndoU_C"/>
</dbReference>
<evidence type="ECO:0000256" key="2">
    <source>
        <dbReference type="SAM" id="SignalP"/>
    </source>
</evidence>
<dbReference type="OrthoDB" id="430326at2759"/>
<dbReference type="EMBL" id="KQ245178">
    <property type="protein sequence ID" value="KNC73767.1"/>
    <property type="molecule type" value="Genomic_DNA"/>
</dbReference>
<dbReference type="Proteomes" id="UP000054560">
    <property type="component" value="Unassembled WGS sequence"/>
</dbReference>
<evidence type="ECO:0000259" key="3">
    <source>
        <dbReference type="PROSITE" id="PS51959"/>
    </source>
</evidence>
<sequence length="119" mass="12653">MAPQTEEDKSSGLVLTILTCCLGLICGKPEDETPHTPAQATEQTTADTHTITSAPEPQINTQTHAHEQVSSENVVPTADELGDLSAACNRLWGLDINRLLPGSEYKINVQGGKKVCTGI</sequence>
<dbReference type="AlphaFoldDB" id="A0A0L0FAM5"/>
<feature type="chain" id="PRO_5005538474" description="EndoU domain-containing protein" evidence="2">
    <location>
        <begin position="28"/>
        <end position="119"/>
    </location>
</feature>
<feature type="signal peptide" evidence="2">
    <location>
        <begin position="1"/>
        <end position="27"/>
    </location>
</feature>
<dbReference type="GeneID" id="25914179"/>
<dbReference type="RefSeq" id="XP_014147669.1">
    <property type="nucleotide sequence ID" value="XM_014292194.1"/>
</dbReference>
<feature type="domain" description="EndoU" evidence="3">
    <location>
        <begin position="80"/>
        <end position="119"/>
    </location>
</feature>
<dbReference type="PROSITE" id="PS51959">
    <property type="entry name" value="ENDOU"/>
    <property type="match status" value="1"/>
</dbReference>
<organism evidence="4 5">
    <name type="scientific">Sphaeroforma arctica JP610</name>
    <dbReference type="NCBI Taxonomy" id="667725"/>
    <lineage>
        <taxon>Eukaryota</taxon>
        <taxon>Ichthyosporea</taxon>
        <taxon>Ichthyophonida</taxon>
        <taxon>Sphaeroforma</taxon>
    </lineage>
</organism>
<dbReference type="GO" id="GO:0004521">
    <property type="term" value="F:RNA endonuclease activity"/>
    <property type="evidence" value="ECO:0007669"/>
    <property type="project" value="InterPro"/>
</dbReference>
<name>A0A0L0FAM5_9EUKA</name>
<accession>A0A0L0FAM5</accession>
<feature type="region of interest" description="Disordered" evidence="1">
    <location>
        <begin position="31"/>
        <end position="72"/>
    </location>
</feature>
<feature type="compositionally biased region" description="Polar residues" evidence="1">
    <location>
        <begin position="36"/>
        <end position="63"/>
    </location>
</feature>
<evidence type="ECO:0000313" key="5">
    <source>
        <dbReference type="Proteomes" id="UP000054560"/>
    </source>
</evidence>
<reference evidence="4 5" key="1">
    <citation type="submission" date="2011-02" db="EMBL/GenBank/DDBJ databases">
        <title>The Genome Sequence of Sphaeroforma arctica JP610.</title>
        <authorList>
            <consortium name="The Broad Institute Genome Sequencing Platform"/>
            <person name="Russ C."/>
            <person name="Cuomo C."/>
            <person name="Young S.K."/>
            <person name="Zeng Q."/>
            <person name="Gargeya S."/>
            <person name="Alvarado L."/>
            <person name="Berlin A."/>
            <person name="Chapman S.B."/>
            <person name="Chen Z."/>
            <person name="Freedman E."/>
            <person name="Gellesch M."/>
            <person name="Goldberg J."/>
            <person name="Griggs A."/>
            <person name="Gujja S."/>
            <person name="Heilman E."/>
            <person name="Heiman D."/>
            <person name="Howarth C."/>
            <person name="Mehta T."/>
            <person name="Neiman D."/>
            <person name="Pearson M."/>
            <person name="Roberts A."/>
            <person name="Saif S."/>
            <person name="Shea T."/>
            <person name="Shenoy N."/>
            <person name="Sisk P."/>
            <person name="Stolte C."/>
            <person name="Sykes S."/>
            <person name="White J."/>
            <person name="Yandava C."/>
            <person name="Burger G."/>
            <person name="Gray M.W."/>
            <person name="Holland P.W.H."/>
            <person name="King N."/>
            <person name="Lang F.B.F."/>
            <person name="Roger A.J."/>
            <person name="Ruiz-Trillo I."/>
            <person name="Haas B."/>
            <person name="Nusbaum C."/>
            <person name="Birren B."/>
        </authorList>
    </citation>
    <scope>NUCLEOTIDE SEQUENCE [LARGE SCALE GENOMIC DNA]</scope>
    <source>
        <strain evidence="4 5">JP610</strain>
    </source>
</reference>
<proteinExistence type="predicted"/>
<keyword evidence="2" id="KW-0732">Signal</keyword>